<feature type="domain" description="EGF-like" evidence="10">
    <location>
        <begin position="832"/>
        <end position="873"/>
    </location>
</feature>
<keyword evidence="1 6" id="KW-0245">EGF-like domain</keyword>
<dbReference type="PANTHER" id="PTHR46513">
    <property type="entry name" value="VITELLOGENIN RECEPTOR-LIKE PROTEIN-RELATED-RELATED"/>
    <property type="match status" value="1"/>
</dbReference>
<keyword evidence="3" id="KW-0677">Repeat</keyword>
<evidence type="ECO:0000259" key="10">
    <source>
        <dbReference type="PROSITE" id="PS50026"/>
    </source>
</evidence>
<dbReference type="FunFam" id="2.10.25.10:FF:000010">
    <property type="entry name" value="Pro-epidermal growth factor"/>
    <property type="match status" value="1"/>
</dbReference>
<protein>
    <recommendedName>
        <fullName evidence="10">EGF-like domain-containing protein</fullName>
    </recommendedName>
</protein>
<keyword evidence="2 9" id="KW-0732">Signal</keyword>
<dbReference type="EMBL" id="JAPFRF010000007">
    <property type="protein sequence ID" value="KAJ7327043.1"/>
    <property type="molecule type" value="Genomic_DNA"/>
</dbReference>
<dbReference type="InterPro" id="IPR000033">
    <property type="entry name" value="LDLR_classB_rpt"/>
</dbReference>
<dbReference type="InterPro" id="IPR032485">
    <property type="entry name" value="LRP1-like_beta_prop"/>
</dbReference>
<feature type="transmembrane region" description="Helical" evidence="8">
    <location>
        <begin position="952"/>
        <end position="975"/>
    </location>
</feature>
<dbReference type="GO" id="GO:0008083">
    <property type="term" value="F:growth factor activity"/>
    <property type="evidence" value="ECO:0007669"/>
    <property type="project" value="TreeGrafter"/>
</dbReference>
<comment type="caution">
    <text evidence="6">Lacks conserved residue(s) required for the propagation of feature annotation.</text>
</comment>
<dbReference type="PROSITE" id="PS01186">
    <property type="entry name" value="EGF_2"/>
    <property type="match status" value="3"/>
</dbReference>
<dbReference type="Proteomes" id="UP001142489">
    <property type="component" value="Unassembled WGS sequence"/>
</dbReference>
<dbReference type="GO" id="GO:0007173">
    <property type="term" value="P:epidermal growth factor receptor signaling pathway"/>
    <property type="evidence" value="ECO:0007669"/>
    <property type="project" value="TreeGrafter"/>
</dbReference>
<dbReference type="FunFam" id="2.10.25.10:FF:000254">
    <property type="entry name" value="Pro-epidermal growth factor"/>
    <property type="match status" value="1"/>
</dbReference>
<evidence type="ECO:0000256" key="4">
    <source>
        <dbReference type="ARBA" id="ARBA00023157"/>
    </source>
</evidence>
<feature type="disulfide bond" evidence="6">
    <location>
        <begin position="903"/>
        <end position="920"/>
    </location>
</feature>
<reference evidence="11" key="1">
    <citation type="journal article" date="2023" name="DNA Res.">
        <title>Chromosome-level genome assembly of Phrynocephalus forsythii using third-generation DNA sequencing and Hi-C analysis.</title>
        <authorList>
            <person name="Qi Y."/>
            <person name="Zhao W."/>
            <person name="Zhao Y."/>
            <person name="Niu C."/>
            <person name="Cao S."/>
            <person name="Zhang Y."/>
        </authorList>
    </citation>
    <scope>NUCLEOTIDE SEQUENCE</scope>
    <source>
        <tissue evidence="11">Muscle</tissue>
    </source>
</reference>
<feature type="repeat" description="LDL-receptor class B" evidence="7">
    <location>
        <begin position="86"/>
        <end position="127"/>
    </location>
</feature>
<keyword evidence="8" id="KW-0812">Transmembrane</keyword>
<dbReference type="InterPro" id="IPR018097">
    <property type="entry name" value="EGF_Ca-bd_CS"/>
</dbReference>
<keyword evidence="4 6" id="KW-1015">Disulfide bond</keyword>
<evidence type="ECO:0000313" key="12">
    <source>
        <dbReference type="Proteomes" id="UP001142489"/>
    </source>
</evidence>
<proteinExistence type="predicted"/>
<dbReference type="SMART" id="SM00135">
    <property type="entry name" value="LY"/>
    <property type="match status" value="10"/>
</dbReference>
<dbReference type="Pfam" id="PF00058">
    <property type="entry name" value="Ldl_recept_b"/>
    <property type="match status" value="4"/>
</dbReference>
<dbReference type="InterPro" id="IPR001881">
    <property type="entry name" value="EGF-like_Ca-bd_dom"/>
</dbReference>
<dbReference type="Gene3D" id="2.10.25.10">
    <property type="entry name" value="Laminin"/>
    <property type="match status" value="6"/>
</dbReference>
<dbReference type="GO" id="GO:0008284">
    <property type="term" value="P:positive regulation of cell population proliferation"/>
    <property type="evidence" value="ECO:0007669"/>
    <property type="project" value="TreeGrafter"/>
</dbReference>
<accession>A0A9Q0XTJ8</accession>
<dbReference type="InterPro" id="IPR000742">
    <property type="entry name" value="EGF"/>
</dbReference>
<feature type="repeat" description="LDL-receptor class B" evidence="7">
    <location>
        <begin position="567"/>
        <end position="609"/>
    </location>
</feature>
<sequence>MFFFLVIFLFVVFKISLVSLHALAPWNSPRGHQTWKENFSCRDPTPFLVFSLGNAVFRIDTEGTNHKRLVPDIGLSTLIDFYYEEQRLYWVDAEGGVLQRIYLNGSNQETLRYVEKDASGLAVDWINHDIYLAHYQEAIIEAINLDGNYSRILVKDEHHPTNIVVDPNKRFLFWSSEGPFYSIYRSVLNGGEVERVLKNNGKIKSISLDFLDWRLFWIQEDDNEISHMGSCNYDGGSVHLHKHIIRKHVYDIFLFADYIYYSDSTTGSIRRANKYTGKDIVAINLGPSFSQPSKLLVVHPLKQPGVRTDVKVHAQRACLSEKKNCKTPNCKQGSKIRQSKCMRGFTLRKNRNFCEDINECALWNHGCTLGCVNIPGSYYCTCPRGFILLPDKKTCHELIPCTSSSIHCIHGCHQTAEGPVCFCPEGSVLQVDGRTCSGCTSPDNGGCSQICTSLGPTTWECDCFPGFNLHEDKKHCTVAGPKPFLLFANNQDIRRIAFDGTDYSRILDWQMGVVLALDYDPVENKIYFAHSASKWIERANLDGTDRETVIPEATQRPQGLAVDWINRKLYWTDPGKACIESSTLSGMQREIVIQEDLFQPQGIAVHPFTEELFWTDLQVNPRIEKLSLQGSGRLIIAHSDLLWPSGITIDYLAAKLYWCDAKKSVIEMANLDGSKRRILTQNDVGHPFGITVFGDHVWFSDWSRPSLSRMDKKTSQNRIHLGGSMLRPSSLIVVHPLAKPGHMFMLKDRVSINKTSEFRTFYQHFLSNTAYGHSTGDELQMKQMLTAEIVVSNKNSCTWLGCDVNAQCISNEDGATCQCQTGFTMEDNLCYDVNECVFSMDRCNRSISRCINTEGSYFCECLVRYPEGGLQCSESVTSPTTATRDKSTSYEQDSSIDCPSSYCLHDGICVFISDLQAFACKCGKGYLGERCQFSDLEWWEQQHVLHVKKQNLATAVCLAVLCVVLLLGIGATYCYSQKQKLFKKEACGTSTTTSSISADSENTPLPTRKSLLIVAMECDDNHKERPAEGTDCYTEDLGYFCLSEPSQ</sequence>
<feature type="domain" description="EGF-like" evidence="10">
    <location>
        <begin position="894"/>
        <end position="932"/>
    </location>
</feature>
<dbReference type="PROSITE" id="PS00010">
    <property type="entry name" value="ASX_HYDROXYL"/>
    <property type="match status" value="1"/>
</dbReference>
<keyword evidence="8" id="KW-1133">Transmembrane helix</keyword>
<evidence type="ECO:0000256" key="6">
    <source>
        <dbReference type="PROSITE-ProRule" id="PRU00076"/>
    </source>
</evidence>
<feature type="signal peptide" evidence="9">
    <location>
        <begin position="1"/>
        <end position="22"/>
    </location>
</feature>
<feature type="repeat" description="LDL-receptor class B" evidence="7">
    <location>
        <begin position="654"/>
        <end position="696"/>
    </location>
</feature>
<dbReference type="InterPro" id="IPR011042">
    <property type="entry name" value="6-blade_b-propeller_TolB-like"/>
</dbReference>
<evidence type="ECO:0000256" key="3">
    <source>
        <dbReference type="ARBA" id="ARBA00022737"/>
    </source>
</evidence>
<dbReference type="OrthoDB" id="4062651at2759"/>
<dbReference type="SMART" id="SM00179">
    <property type="entry name" value="EGF_CA"/>
    <property type="match status" value="3"/>
</dbReference>
<evidence type="ECO:0000256" key="7">
    <source>
        <dbReference type="PROSITE-ProRule" id="PRU00461"/>
    </source>
</evidence>
<dbReference type="FunFam" id="2.120.10.30:FF:000036">
    <property type="entry name" value="Pro-epidermal growth factor"/>
    <property type="match status" value="1"/>
</dbReference>
<dbReference type="PANTHER" id="PTHR46513:SF5">
    <property type="entry name" value="PRO-EPIDERMAL GROWTH FACTOR"/>
    <property type="match status" value="1"/>
</dbReference>
<dbReference type="CDD" id="cd00054">
    <property type="entry name" value="EGF_CA"/>
    <property type="match status" value="1"/>
</dbReference>
<gene>
    <name evidence="11" type="ORF">JRQ81_016802</name>
</gene>
<name>A0A9Q0XTJ8_9SAUR</name>
<dbReference type="AlphaFoldDB" id="A0A9Q0XTJ8"/>
<dbReference type="GO" id="GO:0017147">
    <property type="term" value="F:Wnt-protein binding"/>
    <property type="evidence" value="ECO:0007669"/>
    <property type="project" value="TreeGrafter"/>
</dbReference>
<feature type="disulfide bond" evidence="6">
    <location>
        <begin position="922"/>
        <end position="931"/>
    </location>
</feature>
<dbReference type="Pfam" id="PF16472">
    <property type="entry name" value="DUF5050"/>
    <property type="match status" value="1"/>
</dbReference>
<evidence type="ECO:0000256" key="2">
    <source>
        <dbReference type="ARBA" id="ARBA00022729"/>
    </source>
</evidence>
<dbReference type="Gene3D" id="2.120.10.30">
    <property type="entry name" value="TolB, C-terminal domain"/>
    <property type="match status" value="2"/>
</dbReference>
<dbReference type="PROSITE" id="PS00022">
    <property type="entry name" value="EGF_1"/>
    <property type="match status" value="1"/>
</dbReference>
<feature type="repeat" description="LDL-receptor class B" evidence="7">
    <location>
        <begin position="610"/>
        <end position="653"/>
    </location>
</feature>
<dbReference type="PROSITE" id="PS01187">
    <property type="entry name" value="EGF_CA"/>
    <property type="match status" value="2"/>
</dbReference>
<dbReference type="GO" id="GO:0042813">
    <property type="term" value="F:Wnt receptor activity"/>
    <property type="evidence" value="ECO:0007669"/>
    <property type="project" value="TreeGrafter"/>
</dbReference>
<feature type="domain" description="EGF-like" evidence="10">
    <location>
        <begin position="793"/>
        <end position="831"/>
    </location>
</feature>
<dbReference type="PROSITE" id="PS51120">
    <property type="entry name" value="LDLRB"/>
    <property type="match status" value="5"/>
</dbReference>
<keyword evidence="5" id="KW-0325">Glycoprotein</keyword>
<dbReference type="InterPro" id="IPR000152">
    <property type="entry name" value="EGF-type_Asp/Asn_hydroxyl_site"/>
</dbReference>
<evidence type="ECO:0000256" key="5">
    <source>
        <dbReference type="ARBA" id="ARBA00023180"/>
    </source>
</evidence>
<keyword evidence="12" id="KW-1185">Reference proteome</keyword>
<keyword evidence="8" id="KW-0472">Membrane</keyword>
<evidence type="ECO:0000256" key="9">
    <source>
        <dbReference type="SAM" id="SignalP"/>
    </source>
</evidence>
<dbReference type="GO" id="GO:0043410">
    <property type="term" value="P:positive regulation of MAPK cascade"/>
    <property type="evidence" value="ECO:0007669"/>
    <property type="project" value="TreeGrafter"/>
</dbReference>
<dbReference type="SUPFAM" id="SSF63825">
    <property type="entry name" value="YWTD domain"/>
    <property type="match status" value="2"/>
</dbReference>
<evidence type="ECO:0000313" key="11">
    <source>
        <dbReference type="EMBL" id="KAJ7327043.1"/>
    </source>
</evidence>
<dbReference type="Pfam" id="PF07645">
    <property type="entry name" value="EGF_CA"/>
    <property type="match status" value="2"/>
</dbReference>
<dbReference type="GO" id="GO:0005509">
    <property type="term" value="F:calcium ion binding"/>
    <property type="evidence" value="ECO:0007669"/>
    <property type="project" value="InterPro"/>
</dbReference>
<evidence type="ECO:0000256" key="1">
    <source>
        <dbReference type="ARBA" id="ARBA00022536"/>
    </source>
</evidence>
<organism evidence="11 12">
    <name type="scientific">Phrynocephalus forsythii</name>
    <dbReference type="NCBI Taxonomy" id="171643"/>
    <lineage>
        <taxon>Eukaryota</taxon>
        <taxon>Metazoa</taxon>
        <taxon>Chordata</taxon>
        <taxon>Craniata</taxon>
        <taxon>Vertebrata</taxon>
        <taxon>Euteleostomi</taxon>
        <taxon>Lepidosauria</taxon>
        <taxon>Squamata</taxon>
        <taxon>Bifurcata</taxon>
        <taxon>Unidentata</taxon>
        <taxon>Episquamata</taxon>
        <taxon>Toxicofera</taxon>
        <taxon>Iguania</taxon>
        <taxon>Acrodonta</taxon>
        <taxon>Agamidae</taxon>
        <taxon>Agaminae</taxon>
        <taxon>Phrynocephalus</taxon>
    </lineage>
</organism>
<evidence type="ECO:0000256" key="8">
    <source>
        <dbReference type="SAM" id="Phobius"/>
    </source>
</evidence>
<dbReference type="SUPFAM" id="SSF57196">
    <property type="entry name" value="EGF/Laminin"/>
    <property type="match status" value="3"/>
</dbReference>
<feature type="repeat" description="LDL-receptor class B" evidence="7">
    <location>
        <begin position="524"/>
        <end position="566"/>
    </location>
</feature>
<dbReference type="SMART" id="SM00181">
    <property type="entry name" value="EGF"/>
    <property type="match status" value="6"/>
</dbReference>
<dbReference type="InterPro" id="IPR049883">
    <property type="entry name" value="NOTCH1_EGF-like"/>
</dbReference>
<dbReference type="PROSITE" id="PS50026">
    <property type="entry name" value="EGF_3"/>
    <property type="match status" value="3"/>
</dbReference>
<dbReference type="GO" id="GO:0005886">
    <property type="term" value="C:plasma membrane"/>
    <property type="evidence" value="ECO:0007669"/>
    <property type="project" value="TreeGrafter"/>
</dbReference>
<dbReference type="FunFam" id="2.120.10.30:FF:000241">
    <property type="entry name" value="Low-density lipoprotein receptor-related protein 6"/>
    <property type="match status" value="1"/>
</dbReference>
<dbReference type="GO" id="GO:0060070">
    <property type="term" value="P:canonical Wnt signaling pathway"/>
    <property type="evidence" value="ECO:0007669"/>
    <property type="project" value="TreeGrafter"/>
</dbReference>
<feature type="chain" id="PRO_5040417778" description="EGF-like domain-containing protein" evidence="9">
    <location>
        <begin position="23"/>
        <end position="1047"/>
    </location>
</feature>
<dbReference type="InterPro" id="IPR050778">
    <property type="entry name" value="Cueball_EGF_LRP_Nidogen"/>
</dbReference>
<comment type="caution">
    <text evidence="11">The sequence shown here is derived from an EMBL/GenBank/DDBJ whole genome shotgun (WGS) entry which is preliminary data.</text>
</comment>